<keyword evidence="3" id="KW-1185">Reference proteome</keyword>
<feature type="compositionally biased region" description="Acidic residues" evidence="1">
    <location>
        <begin position="157"/>
        <end position="166"/>
    </location>
</feature>
<evidence type="ECO:0000256" key="1">
    <source>
        <dbReference type="SAM" id="MobiDB-lite"/>
    </source>
</evidence>
<sequence>MCKGIFILYYCRHGADKNPLCPTYNPTTGDTTPFDQEWSADRTLYCYEAFPKHSFRGKMPEITGPCAETKKNTNMFSVETDYNGECGGCLERMFLAQMEREMVREFEEKMAVGRIFGGEEGDAKEEDAKEEDAEEGDAEEDKEEEDTQEGEKKGDKDEDGDAEMEM</sequence>
<evidence type="ECO:0000313" key="3">
    <source>
        <dbReference type="Proteomes" id="UP001302676"/>
    </source>
</evidence>
<proteinExistence type="predicted"/>
<name>A0AAN6UXT1_9PEZI</name>
<reference evidence="2" key="2">
    <citation type="submission" date="2023-05" db="EMBL/GenBank/DDBJ databases">
        <authorList>
            <consortium name="Lawrence Berkeley National Laboratory"/>
            <person name="Steindorff A."/>
            <person name="Hensen N."/>
            <person name="Bonometti L."/>
            <person name="Westerberg I."/>
            <person name="Brannstrom I.O."/>
            <person name="Guillou S."/>
            <person name="Cros-Aarteil S."/>
            <person name="Calhoun S."/>
            <person name="Haridas S."/>
            <person name="Kuo A."/>
            <person name="Mondo S."/>
            <person name="Pangilinan J."/>
            <person name="Riley R."/>
            <person name="Labutti K."/>
            <person name="Andreopoulos B."/>
            <person name="Lipzen A."/>
            <person name="Chen C."/>
            <person name="Yanf M."/>
            <person name="Daum C."/>
            <person name="Ng V."/>
            <person name="Clum A."/>
            <person name="Ohm R."/>
            <person name="Martin F."/>
            <person name="Silar P."/>
            <person name="Natvig D."/>
            <person name="Lalanne C."/>
            <person name="Gautier V."/>
            <person name="Ament-Velasquez S.L."/>
            <person name="Kruys A."/>
            <person name="Hutchinson M.I."/>
            <person name="Powell A.J."/>
            <person name="Barry K."/>
            <person name="Miller A.N."/>
            <person name="Grigoriev I.V."/>
            <person name="Debuchy R."/>
            <person name="Gladieux P."/>
            <person name="Thoren M.H."/>
            <person name="Johannesson H."/>
        </authorList>
    </citation>
    <scope>NUCLEOTIDE SEQUENCE</scope>
    <source>
        <strain evidence="2">CBS 141.50</strain>
    </source>
</reference>
<dbReference type="AlphaFoldDB" id="A0AAN6UXT1"/>
<accession>A0AAN6UXT1</accession>
<feature type="compositionally biased region" description="Acidic residues" evidence="1">
    <location>
        <begin position="119"/>
        <end position="148"/>
    </location>
</feature>
<dbReference type="EMBL" id="MU853620">
    <property type="protein sequence ID" value="KAK4140929.1"/>
    <property type="molecule type" value="Genomic_DNA"/>
</dbReference>
<dbReference type="Proteomes" id="UP001302676">
    <property type="component" value="Unassembled WGS sequence"/>
</dbReference>
<reference evidence="2" key="1">
    <citation type="journal article" date="2023" name="Mol. Phylogenet. Evol.">
        <title>Genome-scale phylogeny and comparative genomics of the fungal order Sordariales.</title>
        <authorList>
            <person name="Hensen N."/>
            <person name="Bonometti L."/>
            <person name="Westerberg I."/>
            <person name="Brannstrom I.O."/>
            <person name="Guillou S."/>
            <person name="Cros-Aarteil S."/>
            <person name="Calhoun S."/>
            <person name="Haridas S."/>
            <person name="Kuo A."/>
            <person name="Mondo S."/>
            <person name="Pangilinan J."/>
            <person name="Riley R."/>
            <person name="LaButti K."/>
            <person name="Andreopoulos B."/>
            <person name="Lipzen A."/>
            <person name="Chen C."/>
            <person name="Yan M."/>
            <person name="Daum C."/>
            <person name="Ng V."/>
            <person name="Clum A."/>
            <person name="Steindorff A."/>
            <person name="Ohm R.A."/>
            <person name="Martin F."/>
            <person name="Silar P."/>
            <person name="Natvig D.O."/>
            <person name="Lalanne C."/>
            <person name="Gautier V."/>
            <person name="Ament-Velasquez S.L."/>
            <person name="Kruys A."/>
            <person name="Hutchinson M.I."/>
            <person name="Powell A.J."/>
            <person name="Barry K."/>
            <person name="Miller A.N."/>
            <person name="Grigoriev I.V."/>
            <person name="Debuchy R."/>
            <person name="Gladieux P."/>
            <person name="Hiltunen Thoren M."/>
            <person name="Johannesson H."/>
        </authorList>
    </citation>
    <scope>NUCLEOTIDE SEQUENCE</scope>
    <source>
        <strain evidence="2">CBS 141.50</strain>
    </source>
</reference>
<organism evidence="2 3">
    <name type="scientific">Dichotomopilus funicola</name>
    <dbReference type="NCBI Taxonomy" id="1934379"/>
    <lineage>
        <taxon>Eukaryota</taxon>
        <taxon>Fungi</taxon>
        <taxon>Dikarya</taxon>
        <taxon>Ascomycota</taxon>
        <taxon>Pezizomycotina</taxon>
        <taxon>Sordariomycetes</taxon>
        <taxon>Sordariomycetidae</taxon>
        <taxon>Sordariales</taxon>
        <taxon>Chaetomiaceae</taxon>
        <taxon>Dichotomopilus</taxon>
    </lineage>
</organism>
<dbReference type="RefSeq" id="XP_062634300.1">
    <property type="nucleotide sequence ID" value="XM_062781766.1"/>
</dbReference>
<feature type="region of interest" description="Disordered" evidence="1">
    <location>
        <begin position="114"/>
        <end position="166"/>
    </location>
</feature>
<evidence type="ECO:0000313" key="2">
    <source>
        <dbReference type="EMBL" id="KAK4140929.1"/>
    </source>
</evidence>
<comment type="caution">
    <text evidence="2">The sequence shown here is derived from an EMBL/GenBank/DDBJ whole genome shotgun (WGS) entry which is preliminary data.</text>
</comment>
<dbReference type="GeneID" id="87818379"/>
<protein>
    <submittedName>
        <fullName evidence="2">Uncharacterized protein</fullName>
    </submittedName>
</protein>
<gene>
    <name evidence="2" type="ORF">C8A04DRAFT_31474</name>
</gene>